<dbReference type="EMBL" id="SACO01000009">
    <property type="protein sequence ID" value="RVU04223.1"/>
    <property type="molecule type" value="Genomic_DNA"/>
</dbReference>
<sequence length="130" mass="14399">MPILGHSEKNQTYSVHHLNRIYTAVEALRGVHLPNEKLLDDILSAADALELLASTRHAGCSAAEAAVSAWTNGLINQHYDASYDVLSGNGAQLEVKFSKLNQPNKNSRNMRWNWTNILVNSSDFKNPTNI</sequence>
<keyword evidence="2" id="KW-1185">Reference proteome</keyword>
<proteinExistence type="predicted"/>
<dbReference type="AlphaFoldDB" id="A0A3S2UQC1"/>
<evidence type="ECO:0000313" key="2">
    <source>
        <dbReference type="Proteomes" id="UP000282837"/>
    </source>
</evidence>
<dbReference type="Proteomes" id="UP000282837">
    <property type="component" value="Unassembled WGS sequence"/>
</dbReference>
<name>A0A3S2UQC1_9SPHN</name>
<accession>A0A3S2UQC1</accession>
<comment type="caution">
    <text evidence="1">The sequence shown here is derived from an EMBL/GenBank/DDBJ whole genome shotgun (WGS) entry which is preliminary data.</text>
</comment>
<gene>
    <name evidence="1" type="ORF">EOE18_12035</name>
</gene>
<organism evidence="1 2">
    <name type="scientific">Novosphingobium umbonatum</name>
    <dbReference type="NCBI Taxonomy" id="1908524"/>
    <lineage>
        <taxon>Bacteria</taxon>
        <taxon>Pseudomonadati</taxon>
        <taxon>Pseudomonadota</taxon>
        <taxon>Alphaproteobacteria</taxon>
        <taxon>Sphingomonadales</taxon>
        <taxon>Sphingomonadaceae</taxon>
        <taxon>Novosphingobium</taxon>
    </lineage>
</organism>
<reference evidence="1 2" key="1">
    <citation type="submission" date="2019-01" db="EMBL/GenBank/DDBJ databases">
        <authorList>
            <person name="Chen W.-M."/>
        </authorList>
    </citation>
    <scope>NUCLEOTIDE SEQUENCE [LARGE SCALE GENOMIC DNA]</scope>
    <source>
        <strain evidence="1 2">FSY-9</strain>
    </source>
</reference>
<protein>
    <submittedName>
        <fullName evidence="1">Uncharacterized protein</fullName>
    </submittedName>
</protein>
<evidence type="ECO:0000313" key="1">
    <source>
        <dbReference type="EMBL" id="RVU04223.1"/>
    </source>
</evidence>